<evidence type="ECO:0000313" key="2">
    <source>
        <dbReference type="EMBL" id="SVC81304.1"/>
    </source>
</evidence>
<protein>
    <submittedName>
        <fullName evidence="2">Uncharacterized protein</fullName>
    </submittedName>
</protein>
<name>A0A382Q6T2_9ZZZZ</name>
<organism evidence="2">
    <name type="scientific">marine metagenome</name>
    <dbReference type="NCBI Taxonomy" id="408172"/>
    <lineage>
        <taxon>unclassified sequences</taxon>
        <taxon>metagenomes</taxon>
        <taxon>ecological metagenomes</taxon>
    </lineage>
</organism>
<feature type="region of interest" description="Disordered" evidence="1">
    <location>
        <begin position="74"/>
        <end position="97"/>
    </location>
</feature>
<proteinExistence type="predicted"/>
<feature type="non-terminal residue" evidence="2">
    <location>
        <position position="1"/>
    </location>
</feature>
<feature type="non-terminal residue" evidence="2">
    <location>
        <position position="97"/>
    </location>
</feature>
<dbReference type="AlphaFoldDB" id="A0A382Q6T2"/>
<evidence type="ECO:0000256" key="1">
    <source>
        <dbReference type="SAM" id="MobiDB-lite"/>
    </source>
</evidence>
<feature type="region of interest" description="Disordered" evidence="1">
    <location>
        <begin position="16"/>
        <end position="58"/>
    </location>
</feature>
<gene>
    <name evidence="2" type="ORF">METZ01_LOCUS334158</name>
</gene>
<dbReference type="EMBL" id="UINC01112392">
    <property type="protein sequence ID" value="SVC81304.1"/>
    <property type="molecule type" value="Genomic_DNA"/>
</dbReference>
<sequence length="97" mass="10943">QQLNFGSRQCQARHPRAPCSACAPLHPRQARTQQEISRRERGHLPLQPRLSRERLGPGLLGQASRAVCTERLRGGGCHRRTPRRMEDITQDNAGETI</sequence>
<accession>A0A382Q6T2</accession>
<reference evidence="2" key="1">
    <citation type="submission" date="2018-05" db="EMBL/GenBank/DDBJ databases">
        <authorList>
            <person name="Lanie J.A."/>
            <person name="Ng W.-L."/>
            <person name="Kazmierczak K.M."/>
            <person name="Andrzejewski T.M."/>
            <person name="Davidsen T.M."/>
            <person name="Wayne K.J."/>
            <person name="Tettelin H."/>
            <person name="Glass J.I."/>
            <person name="Rusch D."/>
            <person name="Podicherti R."/>
            <person name="Tsui H.-C.T."/>
            <person name="Winkler M.E."/>
        </authorList>
    </citation>
    <scope>NUCLEOTIDE SEQUENCE</scope>
</reference>